<name>A0ABY8WWB5_9BACL</name>
<dbReference type="SUPFAM" id="SSF52096">
    <property type="entry name" value="ClpP/crotonase"/>
    <property type="match status" value="1"/>
</dbReference>
<dbReference type="RefSeq" id="WP_285741298.1">
    <property type="nucleotide sequence ID" value="NZ_CP127162.1"/>
</dbReference>
<accession>A0ABY8WWB5</accession>
<feature type="domain" description="Tail specific protease" evidence="1">
    <location>
        <begin position="191"/>
        <end position="401"/>
    </location>
</feature>
<dbReference type="EMBL" id="CP127162">
    <property type="protein sequence ID" value="WIV17181.1"/>
    <property type="molecule type" value="Genomic_DNA"/>
</dbReference>
<reference evidence="2 3" key="1">
    <citation type="submission" date="2023-06" db="EMBL/GenBank/DDBJ databases">
        <title>Paenibacillus polygonum sp. nov., an endophytic bacterium, isolated from Polygonum lapathifolium L. in Nanji Wetland National Nature Reserve, South of Poyang Lake, Jiangxi Province, China.</title>
        <authorList>
            <person name="Yu Z."/>
        </authorList>
    </citation>
    <scope>NUCLEOTIDE SEQUENCE [LARGE SCALE GENOMIC DNA]</scope>
    <source>
        <strain evidence="2 3">C31</strain>
    </source>
</reference>
<protein>
    <submittedName>
        <fullName evidence="2">S41 family peptidase</fullName>
    </submittedName>
</protein>
<proteinExistence type="predicted"/>
<dbReference type="Proteomes" id="UP001236415">
    <property type="component" value="Chromosome"/>
</dbReference>
<dbReference type="Pfam" id="PF03572">
    <property type="entry name" value="Peptidase_S41"/>
    <property type="match status" value="1"/>
</dbReference>
<organism evidence="2 3">
    <name type="scientific">Paenibacillus polygoni</name>
    <dbReference type="NCBI Taxonomy" id="3050112"/>
    <lineage>
        <taxon>Bacteria</taxon>
        <taxon>Bacillati</taxon>
        <taxon>Bacillota</taxon>
        <taxon>Bacilli</taxon>
        <taxon>Bacillales</taxon>
        <taxon>Paenibacillaceae</taxon>
        <taxon>Paenibacillus</taxon>
    </lineage>
</organism>
<sequence length="425" mass="49835">MKYSNIFDEVVSIMHQDYAGYDEKKGWDHPDYFKKKIEDLETSGIITPKRFTELVNEYLLSFKDRHMYFNLHNSEKVEVKTCGFTVRNYEDTLYVTETKEEDRFEKGTKIVSIDGESICSRRKLHHTMLRESHPEREEWDEILNKASYFEMMNENNELEKLELKLYKKTPRKSTYSIDLINKDTLLFTFSDFADTDKIVNLIEEHKDDLLKSKNVIVDVRNNRGGNSHASSSLLRYIFKKGEKPSSPLKVREFNCSDRNVELFLEQAEKVRSSTNNEETLKMIEYGENQFKTYRNQGFVAFDFSEYIADLENNFEGENNPEKVIILSDYYCASAAEEFVETSKESSKVTIVGRATMGLNDYSDIVCVQWDKQFSLCYPISRLQQKTEIDPIHGKGIQPHVYIKWTPKHIEKDIDLQQALKLIEKG</sequence>
<keyword evidence="3" id="KW-1185">Reference proteome</keyword>
<evidence type="ECO:0000313" key="3">
    <source>
        <dbReference type="Proteomes" id="UP001236415"/>
    </source>
</evidence>
<dbReference type="InterPro" id="IPR005151">
    <property type="entry name" value="Tail-specific_protease"/>
</dbReference>
<dbReference type="InterPro" id="IPR029045">
    <property type="entry name" value="ClpP/crotonase-like_dom_sf"/>
</dbReference>
<dbReference type="Gene3D" id="3.90.226.10">
    <property type="entry name" value="2-enoyl-CoA Hydratase, Chain A, domain 1"/>
    <property type="match status" value="1"/>
</dbReference>
<evidence type="ECO:0000259" key="1">
    <source>
        <dbReference type="Pfam" id="PF03572"/>
    </source>
</evidence>
<evidence type="ECO:0000313" key="2">
    <source>
        <dbReference type="EMBL" id="WIV17181.1"/>
    </source>
</evidence>
<gene>
    <name evidence="2" type="ORF">QPK24_12020</name>
</gene>